<dbReference type="CDD" id="cd00037">
    <property type="entry name" value="CLECT"/>
    <property type="match status" value="1"/>
</dbReference>
<keyword evidence="3" id="KW-1185">Reference proteome</keyword>
<protein>
    <recommendedName>
        <fullName evidence="4">Apple domain-containing protein</fullName>
    </recommendedName>
</protein>
<dbReference type="SUPFAM" id="SSF57414">
    <property type="entry name" value="Hairpin loop containing domain-like"/>
    <property type="match status" value="1"/>
</dbReference>
<proteinExistence type="predicted"/>
<dbReference type="EMBL" id="JAWDGP010001796">
    <property type="protein sequence ID" value="KAK3788149.1"/>
    <property type="molecule type" value="Genomic_DNA"/>
</dbReference>
<comment type="caution">
    <text evidence="2">The sequence shown here is derived from an EMBL/GenBank/DDBJ whole genome shotgun (WGS) entry which is preliminary data.</text>
</comment>
<accession>A0AAE1AHN6</accession>
<evidence type="ECO:0000313" key="3">
    <source>
        <dbReference type="Proteomes" id="UP001283361"/>
    </source>
</evidence>
<feature type="signal peptide" evidence="1">
    <location>
        <begin position="1"/>
        <end position="19"/>
    </location>
</feature>
<keyword evidence="1" id="KW-0732">Signal</keyword>
<evidence type="ECO:0000256" key="1">
    <source>
        <dbReference type="SAM" id="SignalP"/>
    </source>
</evidence>
<dbReference type="InterPro" id="IPR016186">
    <property type="entry name" value="C-type_lectin-like/link_sf"/>
</dbReference>
<dbReference type="Proteomes" id="UP001283361">
    <property type="component" value="Unassembled WGS sequence"/>
</dbReference>
<feature type="chain" id="PRO_5042290991" description="Apple domain-containing protein" evidence="1">
    <location>
        <begin position="20"/>
        <end position="223"/>
    </location>
</feature>
<organism evidence="2 3">
    <name type="scientific">Elysia crispata</name>
    <name type="common">lettuce slug</name>
    <dbReference type="NCBI Taxonomy" id="231223"/>
    <lineage>
        <taxon>Eukaryota</taxon>
        <taxon>Metazoa</taxon>
        <taxon>Spiralia</taxon>
        <taxon>Lophotrochozoa</taxon>
        <taxon>Mollusca</taxon>
        <taxon>Gastropoda</taxon>
        <taxon>Heterobranchia</taxon>
        <taxon>Euthyneura</taxon>
        <taxon>Panpulmonata</taxon>
        <taxon>Sacoglossa</taxon>
        <taxon>Placobranchoidea</taxon>
        <taxon>Plakobranchidae</taxon>
        <taxon>Elysia</taxon>
    </lineage>
</organism>
<dbReference type="SUPFAM" id="SSF56436">
    <property type="entry name" value="C-type lectin-like"/>
    <property type="match status" value="1"/>
</dbReference>
<dbReference type="Gene3D" id="3.10.100.10">
    <property type="entry name" value="Mannose-Binding Protein A, subunit A"/>
    <property type="match status" value="1"/>
</dbReference>
<dbReference type="InterPro" id="IPR016187">
    <property type="entry name" value="CTDL_fold"/>
</dbReference>
<evidence type="ECO:0008006" key="4">
    <source>
        <dbReference type="Google" id="ProtNLM"/>
    </source>
</evidence>
<name>A0AAE1AHN6_9GAST</name>
<gene>
    <name evidence="2" type="ORF">RRG08_042843</name>
</gene>
<sequence>MSRQPLLLWLTLVFALGKGTLFDFHVIPTRQRFQSGQSLCRGLDYDGLAIISSPEMYRYALQLTKPLRTNDQDCGVYVGLRRNPQTHLMTWDDGSSCAEDTPWIVDVNLTPQLDYGVMTRPGRFSLSSGTWGQYSLCGNHNNLTSEVQGITARGQQPDGVSSSLSVIKVPSYLECVLLCGQDYRCRAAEFNSDLLTCMILGPGSYAGLKANGQSQTFVRNGYF</sequence>
<reference evidence="2" key="1">
    <citation type="journal article" date="2023" name="G3 (Bethesda)">
        <title>A reference genome for the long-term kleptoplast-retaining sea slug Elysia crispata morphotype clarki.</title>
        <authorList>
            <person name="Eastman K.E."/>
            <person name="Pendleton A.L."/>
            <person name="Shaikh M.A."/>
            <person name="Suttiyut T."/>
            <person name="Ogas R."/>
            <person name="Tomko P."/>
            <person name="Gavelis G."/>
            <person name="Widhalm J.R."/>
            <person name="Wisecaver J.H."/>
        </authorList>
    </citation>
    <scope>NUCLEOTIDE SEQUENCE</scope>
    <source>
        <strain evidence="2">ECLA1</strain>
    </source>
</reference>
<dbReference type="AlphaFoldDB" id="A0AAE1AHN6"/>
<evidence type="ECO:0000313" key="2">
    <source>
        <dbReference type="EMBL" id="KAK3788149.1"/>
    </source>
</evidence>